<dbReference type="RefSeq" id="WP_076433119.1">
    <property type="nucleotide sequence ID" value="NZ_FTNO01000007.1"/>
</dbReference>
<evidence type="ECO:0000313" key="13">
    <source>
        <dbReference type="Proteomes" id="UP000186914"/>
    </source>
</evidence>
<feature type="transmembrane region" description="Helical" evidence="9">
    <location>
        <begin position="263"/>
        <end position="284"/>
    </location>
</feature>
<dbReference type="Pfam" id="PF00005">
    <property type="entry name" value="ABC_tran"/>
    <property type="match status" value="1"/>
</dbReference>
<evidence type="ECO:0000256" key="8">
    <source>
        <dbReference type="ARBA" id="ARBA00023136"/>
    </source>
</evidence>
<dbReference type="PROSITE" id="PS50893">
    <property type="entry name" value="ABC_TRANSPORTER_2"/>
    <property type="match status" value="1"/>
</dbReference>
<dbReference type="PROSITE" id="PS50929">
    <property type="entry name" value="ABC_TM1F"/>
    <property type="match status" value="1"/>
</dbReference>
<dbReference type="PANTHER" id="PTHR24221">
    <property type="entry name" value="ATP-BINDING CASSETTE SUB-FAMILY B"/>
    <property type="match status" value="1"/>
</dbReference>
<dbReference type="GO" id="GO:0140359">
    <property type="term" value="F:ABC-type transporter activity"/>
    <property type="evidence" value="ECO:0007669"/>
    <property type="project" value="InterPro"/>
</dbReference>
<evidence type="ECO:0000313" key="12">
    <source>
        <dbReference type="EMBL" id="SIR94175.1"/>
    </source>
</evidence>
<dbReference type="InterPro" id="IPR036640">
    <property type="entry name" value="ABC1_TM_sf"/>
</dbReference>
<evidence type="ECO:0000256" key="4">
    <source>
        <dbReference type="ARBA" id="ARBA00022692"/>
    </source>
</evidence>
<dbReference type="FunFam" id="3.40.50.300:FF:000221">
    <property type="entry name" value="Multidrug ABC transporter ATP-binding protein"/>
    <property type="match status" value="1"/>
</dbReference>
<dbReference type="SMART" id="SM00382">
    <property type="entry name" value="AAA"/>
    <property type="match status" value="1"/>
</dbReference>
<keyword evidence="13" id="KW-1185">Reference proteome</keyword>
<dbReference type="PROSITE" id="PS00211">
    <property type="entry name" value="ABC_TRANSPORTER_1"/>
    <property type="match status" value="1"/>
</dbReference>
<dbReference type="InterPro" id="IPR003593">
    <property type="entry name" value="AAA+_ATPase"/>
</dbReference>
<keyword evidence="2" id="KW-0813">Transport</keyword>
<keyword evidence="4 9" id="KW-0812">Transmembrane</keyword>
<evidence type="ECO:0000256" key="2">
    <source>
        <dbReference type="ARBA" id="ARBA00022448"/>
    </source>
</evidence>
<evidence type="ECO:0000259" key="11">
    <source>
        <dbReference type="PROSITE" id="PS50929"/>
    </source>
</evidence>
<keyword evidence="6 12" id="KW-0067">ATP-binding</keyword>
<dbReference type="SUPFAM" id="SSF90123">
    <property type="entry name" value="ABC transporter transmembrane region"/>
    <property type="match status" value="1"/>
</dbReference>
<feature type="domain" description="ABC transporter" evidence="10">
    <location>
        <begin position="360"/>
        <end position="595"/>
    </location>
</feature>
<gene>
    <name evidence="12" type="ORF">SAMN05421858_4716</name>
</gene>
<name>A0A1N7F1T5_9EURY</name>
<dbReference type="Gene3D" id="3.40.50.300">
    <property type="entry name" value="P-loop containing nucleotide triphosphate hydrolases"/>
    <property type="match status" value="1"/>
</dbReference>
<evidence type="ECO:0000256" key="6">
    <source>
        <dbReference type="ARBA" id="ARBA00022840"/>
    </source>
</evidence>
<feature type="domain" description="ABC transmembrane type-1" evidence="11">
    <location>
        <begin position="23"/>
        <end position="318"/>
    </location>
</feature>
<evidence type="ECO:0000256" key="9">
    <source>
        <dbReference type="SAM" id="Phobius"/>
    </source>
</evidence>
<dbReference type="PANTHER" id="PTHR24221:SF654">
    <property type="entry name" value="ATP-BINDING CASSETTE SUB-FAMILY B MEMBER 6"/>
    <property type="match status" value="1"/>
</dbReference>
<dbReference type="InterPro" id="IPR017871">
    <property type="entry name" value="ABC_transporter-like_CS"/>
</dbReference>
<keyword evidence="7 9" id="KW-1133">Transmembrane helix</keyword>
<keyword evidence="8 9" id="KW-0472">Membrane</keyword>
<evidence type="ECO:0000256" key="5">
    <source>
        <dbReference type="ARBA" id="ARBA00022741"/>
    </source>
</evidence>
<keyword evidence="5" id="KW-0547">Nucleotide-binding</keyword>
<dbReference type="OrthoDB" id="121502at2157"/>
<sequence length="617" mass="67562">MQISNPIRHLLWRFAEPHSRQFVGGCVLLLSALVLQRIPALVIGVALDALLLNSQTFTLPLVPNSWIPESTPGQTTLVVSVLVGALIGESAFRWYGTLIYEKATLETLHDVRTSAFETAMSLPLLVHQTEDRDLLSVLNDDVDNLEDLFDGARAAVLYSGELISAFAFMILLNWNLALVVALLPITVAFTARYYASVLEPRYDTVRSTVGGLNTRLRDAINGIRTVKALVREEREADRVTGASGEYKRSAWSVLKLRAIYNRVSWLLAAVGVWGLFGLGSYWILTGPPVTFTQSLTAGTLLTFIMYTFSLMDPTRKLAVDVLDKIESGQASSRRIAPLFWHDASAACDDAPELTVTDGHVEYTAVTFSYDDAETPTLDGISLDVPPGDFVGIVGHSGAGKSTLLKLLLRFHEPDTGEVRIDSQPISEHSLESLREHVGYVSQDPFLFPGTVHENIAYANPDASREEVVDSSRRAGAHEFVSDLPESYDTELGERGTTLSGGQRQRLAIARALLADPEILVFDEATSHVDTETEVEIQRQLQAEAGDRTVFAIAHRLSTVRPADQIVVLNDGQITEHGTHEELVKHDGIYATLWAVQTGKFAADATPEAGVSDSEVSR</sequence>
<reference evidence="13" key="1">
    <citation type="submission" date="2017-01" db="EMBL/GenBank/DDBJ databases">
        <authorList>
            <person name="Varghese N."/>
            <person name="Submissions S."/>
        </authorList>
    </citation>
    <scope>NUCLEOTIDE SEQUENCE [LARGE SCALE GENOMIC DNA]</scope>
    <source>
        <strain evidence="13">CGMCC 1.7737</strain>
    </source>
</reference>
<evidence type="ECO:0000256" key="1">
    <source>
        <dbReference type="ARBA" id="ARBA00004651"/>
    </source>
</evidence>
<comment type="subcellular location">
    <subcellularLocation>
        <location evidence="1">Cell membrane</location>
        <topology evidence="1">Multi-pass membrane protein</topology>
    </subcellularLocation>
</comment>
<dbReference type="EMBL" id="FTNO01000007">
    <property type="protein sequence ID" value="SIR94175.1"/>
    <property type="molecule type" value="Genomic_DNA"/>
</dbReference>
<dbReference type="Gene3D" id="1.20.1560.10">
    <property type="entry name" value="ABC transporter type 1, transmembrane domain"/>
    <property type="match status" value="1"/>
</dbReference>
<accession>A0A1N7F1T5</accession>
<dbReference type="Proteomes" id="UP000186914">
    <property type="component" value="Unassembled WGS sequence"/>
</dbReference>
<feature type="transmembrane region" description="Helical" evidence="9">
    <location>
        <begin position="290"/>
        <end position="308"/>
    </location>
</feature>
<evidence type="ECO:0000256" key="7">
    <source>
        <dbReference type="ARBA" id="ARBA00022989"/>
    </source>
</evidence>
<dbReference type="GO" id="GO:0016887">
    <property type="term" value="F:ATP hydrolysis activity"/>
    <property type="evidence" value="ECO:0007669"/>
    <property type="project" value="InterPro"/>
</dbReference>
<proteinExistence type="predicted"/>
<dbReference type="SUPFAM" id="SSF52540">
    <property type="entry name" value="P-loop containing nucleoside triphosphate hydrolases"/>
    <property type="match status" value="1"/>
</dbReference>
<feature type="transmembrane region" description="Helical" evidence="9">
    <location>
        <begin position="166"/>
        <end position="191"/>
    </location>
</feature>
<organism evidence="12 13">
    <name type="scientific">Haladaptatus litoreus</name>
    <dbReference type="NCBI Taxonomy" id="553468"/>
    <lineage>
        <taxon>Archaea</taxon>
        <taxon>Methanobacteriati</taxon>
        <taxon>Methanobacteriota</taxon>
        <taxon>Stenosarchaea group</taxon>
        <taxon>Halobacteria</taxon>
        <taxon>Halobacteriales</taxon>
        <taxon>Haladaptataceae</taxon>
        <taxon>Haladaptatus</taxon>
    </lineage>
</organism>
<dbReference type="InterPro" id="IPR011527">
    <property type="entry name" value="ABC1_TM_dom"/>
</dbReference>
<dbReference type="GO" id="GO:0005886">
    <property type="term" value="C:plasma membrane"/>
    <property type="evidence" value="ECO:0007669"/>
    <property type="project" value="UniProtKB-SubCell"/>
</dbReference>
<protein>
    <submittedName>
        <fullName evidence="12">ATP-binding cassette, subfamily B</fullName>
    </submittedName>
</protein>
<dbReference type="GO" id="GO:0005524">
    <property type="term" value="F:ATP binding"/>
    <property type="evidence" value="ECO:0007669"/>
    <property type="project" value="UniProtKB-KW"/>
</dbReference>
<evidence type="ECO:0000259" key="10">
    <source>
        <dbReference type="PROSITE" id="PS50893"/>
    </source>
</evidence>
<keyword evidence="3" id="KW-1003">Cell membrane</keyword>
<dbReference type="InterPro" id="IPR003439">
    <property type="entry name" value="ABC_transporter-like_ATP-bd"/>
</dbReference>
<dbReference type="Pfam" id="PF00664">
    <property type="entry name" value="ABC_membrane"/>
    <property type="match status" value="1"/>
</dbReference>
<evidence type="ECO:0000256" key="3">
    <source>
        <dbReference type="ARBA" id="ARBA00022475"/>
    </source>
</evidence>
<dbReference type="AlphaFoldDB" id="A0A1N7F1T5"/>
<dbReference type="InterPro" id="IPR039421">
    <property type="entry name" value="Type_1_exporter"/>
</dbReference>
<dbReference type="InterPro" id="IPR027417">
    <property type="entry name" value="P-loop_NTPase"/>
</dbReference>